<dbReference type="InterPro" id="IPR018274">
    <property type="entry name" value="PEP_util_AS"/>
</dbReference>
<comment type="function">
    <text evidence="3 17">General (non sugar-specific) component of the phosphoenolpyruvate-dependent sugar phosphotransferase system (sugar PTS). This major carbohydrate active-transport system catalyzes the phosphorylation of incoming sugar substrates concomitantly with their translocation across the cell membrane. Enzyme I transfers the phosphoryl group from phosphoenolpyruvate (PEP) to the phosphoryl carrier protein (HPr).</text>
</comment>
<protein>
    <recommendedName>
        <fullName evidence="7 17">Phosphoenolpyruvate-protein phosphotransferase</fullName>
        <ecNumber evidence="6 17">2.7.3.9</ecNumber>
    </recommendedName>
    <alternativeName>
        <fullName evidence="16 17">Phosphotransferase system, enzyme I</fullName>
    </alternativeName>
</protein>
<dbReference type="PIRSF" id="PIRSF000732">
    <property type="entry name" value="PTS_enzyme_I"/>
    <property type="match status" value="1"/>
</dbReference>
<dbReference type="OrthoDB" id="9765468at2"/>
<evidence type="ECO:0000256" key="16">
    <source>
        <dbReference type="ARBA" id="ARBA00033235"/>
    </source>
</evidence>
<organism evidence="24 25">
    <name type="scientific">Propionibacterium ruminifibrarum</name>
    <dbReference type="NCBI Taxonomy" id="1962131"/>
    <lineage>
        <taxon>Bacteria</taxon>
        <taxon>Bacillati</taxon>
        <taxon>Actinomycetota</taxon>
        <taxon>Actinomycetes</taxon>
        <taxon>Propionibacteriales</taxon>
        <taxon>Propionibacteriaceae</taxon>
        <taxon>Propionibacterium</taxon>
    </lineage>
</organism>
<feature type="domain" description="Phosphotransferase system enzyme I N-terminal" evidence="23">
    <location>
        <begin position="9"/>
        <end position="128"/>
    </location>
</feature>
<evidence type="ECO:0000256" key="5">
    <source>
        <dbReference type="ARBA" id="ARBA00007837"/>
    </source>
</evidence>
<dbReference type="PRINTS" id="PR01736">
    <property type="entry name" value="PHPHTRNFRASE"/>
</dbReference>
<dbReference type="InterPro" id="IPR024692">
    <property type="entry name" value="PTS_EI"/>
</dbReference>
<accession>A0A375I027</accession>
<dbReference type="EC" id="2.7.3.9" evidence="6 17"/>
<dbReference type="Pfam" id="PF02896">
    <property type="entry name" value="PEP-utilizers_C"/>
    <property type="match status" value="1"/>
</dbReference>
<evidence type="ECO:0000259" key="23">
    <source>
        <dbReference type="Pfam" id="PF05524"/>
    </source>
</evidence>
<evidence type="ECO:0000256" key="6">
    <source>
        <dbReference type="ARBA" id="ARBA00012232"/>
    </source>
</evidence>
<dbReference type="AlphaFoldDB" id="A0A375I027"/>
<proteinExistence type="inferred from homology"/>
<feature type="binding site" evidence="19">
    <location>
        <position position="455"/>
    </location>
    <ligand>
        <name>phosphoenolpyruvate</name>
        <dbReference type="ChEBI" id="CHEBI:58702"/>
    </ligand>
</feature>
<dbReference type="GO" id="GO:0016301">
    <property type="term" value="F:kinase activity"/>
    <property type="evidence" value="ECO:0007669"/>
    <property type="project" value="UniProtKB-KW"/>
</dbReference>
<evidence type="ECO:0000256" key="11">
    <source>
        <dbReference type="ARBA" id="ARBA00022679"/>
    </source>
</evidence>
<evidence type="ECO:0000259" key="22">
    <source>
        <dbReference type="Pfam" id="PF02896"/>
    </source>
</evidence>
<dbReference type="Pfam" id="PF05524">
    <property type="entry name" value="PEP-utilisers_N"/>
    <property type="match status" value="1"/>
</dbReference>
<dbReference type="Gene3D" id="3.50.30.10">
    <property type="entry name" value="Phosphohistidine domain"/>
    <property type="match status" value="1"/>
</dbReference>
<dbReference type="GO" id="GO:0046872">
    <property type="term" value="F:metal ion binding"/>
    <property type="evidence" value="ECO:0007669"/>
    <property type="project" value="UniProtKB-KW"/>
</dbReference>
<comment type="similarity">
    <text evidence="5 17">Belongs to the PEP-utilizing enzyme family.</text>
</comment>
<evidence type="ECO:0000256" key="19">
    <source>
        <dbReference type="PIRSR" id="PIRSR000732-2"/>
    </source>
</evidence>
<dbReference type="GO" id="GO:0009401">
    <property type="term" value="P:phosphoenolpyruvate-dependent sugar phosphotransferase system"/>
    <property type="evidence" value="ECO:0007669"/>
    <property type="project" value="UniProtKB-KW"/>
</dbReference>
<dbReference type="InterPro" id="IPR000121">
    <property type="entry name" value="PEP_util_C"/>
</dbReference>
<evidence type="ECO:0000256" key="20">
    <source>
        <dbReference type="PIRSR" id="PIRSR000732-3"/>
    </source>
</evidence>
<evidence type="ECO:0000256" key="12">
    <source>
        <dbReference type="ARBA" id="ARBA00022683"/>
    </source>
</evidence>
<evidence type="ECO:0000256" key="10">
    <source>
        <dbReference type="ARBA" id="ARBA00022597"/>
    </source>
</evidence>
<dbReference type="SUPFAM" id="SSF52009">
    <property type="entry name" value="Phosphohistidine domain"/>
    <property type="match status" value="1"/>
</dbReference>
<comment type="cofactor">
    <cofactor evidence="2 17 20">
        <name>Mg(2+)</name>
        <dbReference type="ChEBI" id="CHEBI:18420"/>
    </cofactor>
</comment>
<evidence type="ECO:0000313" key="24">
    <source>
        <dbReference type="EMBL" id="SPF68156.1"/>
    </source>
</evidence>
<gene>
    <name evidence="24" type="ORF">PROPJV5_1099</name>
</gene>
<dbReference type="InterPro" id="IPR036637">
    <property type="entry name" value="Phosphohistidine_dom_sf"/>
</dbReference>
<evidence type="ECO:0000259" key="21">
    <source>
        <dbReference type="Pfam" id="PF00391"/>
    </source>
</evidence>
<evidence type="ECO:0000256" key="8">
    <source>
        <dbReference type="ARBA" id="ARBA00022448"/>
    </source>
</evidence>
<evidence type="ECO:0000256" key="2">
    <source>
        <dbReference type="ARBA" id="ARBA00001946"/>
    </source>
</evidence>
<dbReference type="SUPFAM" id="SSF47831">
    <property type="entry name" value="Enzyme I of the PEP:sugar phosphotransferase system HPr-binding (sub)domain"/>
    <property type="match status" value="1"/>
</dbReference>
<evidence type="ECO:0000256" key="7">
    <source>
        <dbReference type="ARBA" id="ARBA00016544"/>
    </source>
</evidence>
<dbReference type="PROSITE" id="PS00742">
    <property type="entry name" value="PEP_ENZYMES_2"/>
    <property type="match status" value="1"/>
</dbReference>
<dbReference type="RefSeq" id="WP_119715347.1">
    <property type="nucleotide sequence ID" value="NZ_OMOH01000004.1"/>
</dbReference>
<dbReference type="InterPro" id="IPR008731">
    <property type="entry name" value="PTS_EIN"/>
</dbReference>
<evidence type="ECO:0000313" key="25">
    <source>
        <dbReference type="Proteomes" id="UP000265962"/>
    </source>
</evidence>
<feature type="active site" description="Proton donor" evidence="18">
    <location>
        <position position="492"/>
    </location>
</feature>
<keyword evidence="10 17" id="KW-0762">Sugar transport</keyword>
<dbReference type="NCBIfam" id="TIGR01417">
    <property type="entry name" value="PTS_I_fam"/>
    <property type="match status" value="1"/>
</dbReference>
<evidence type="ECO:0000256" key="18">
    <source>
        <dbReference type="PIRSR" id="PIRSR000732-1"/>
    </source>
</evidence>
<evidence type="ECO:0000256" key="13">
    <source>
        <dbReference type="ARBA" id="ARBA00022723"/>
    </source>
</evidence>
<evidence type="ECO:0000256" key="17">
    <source>
        <dbReference type="PIRNR" id="PIRNR000732"/>
    </source>
</evidence>
<dbReference type="Gene3D" id="1.10.274.10">
    <property type="entry name" value="PtsI, HPr-binding domain"/>
    <property type="match status" value="1"/>
</dbReference>
<feature type="domain" description="PEP-utilising enzyme mobile" evidence="21">
    <location>
        <begin position="155"/>
        <end position="226"/>
    </location>
</feature>
<feature type="active site" description="Tele-phosphohistidine intermediate" evidence="18">
    <location>
        <position position="191"/>
    </location>
</feature>
<evidence type="ECO:0000256" key="4">
    <source>
        <dbReference type="ARBA" id="ARBA00004496"/>
    </source>
</evidence>
<dbReference type="Proteomes" id="UP000265962">
    <property type="component" value="Unassembled WGS sequence"/>
</dbReference>
<dbReference type="InterPro" id="IPR006318">
    <property type="entry name" value="PTS_EI-like"/>
</dbReference>
<dbReference type="Pfam" id="PF00391">
    <property type="entry name" value="PEP-utilizers"/>
    <property type="match status" value="1"/>
</dbReference>
<dbReference type="InterPro" id="IPR040442">
    <property type="entry name" value="Pyrv_kinase-like_dom_sf"/>
</dbReference>
<feature type="binding site" evidence="19">
    <location>
        <position position="328"/>
    </location>
    <ligand>
        <name>phosphoenolpyruvate</name>
        <dbReference type="ChEBI" id="CHEBI:58702"/>
    </ligand>
</feature>
<dbReference type="GO" id="GO:0008965">
    <property type="term" value="F:phosphoenolpyruvate-protein phosphotransferase activity"/>
    <property type="evidence" value="ECO:0007669"/>
    <property type="project" value="UniProtKB-EC"/>
</dbReference>
<evidence type="ECO:0000256" key="3">
    <source>
        <dbReference type="ARBA" id="ARBA00002728"/>
    </source>
</evidence>
<dbReference type="GO" id="GO:0005737">
    <property type="term" value="C:cytoplasm"/>
    <property type="evidence" value="ECO:0007669"/>
    <property type="project" value="UniProtKB-SubCell"/>
</dbReference>
<dbReference type="Gene3D" id="3.20.20.60">
    <property type="entry name" value="Phosphoenolpyruvate-binding domains"/>
    <property type="match status" value="1"/>
</dbReference>
<keyword evidence="15 17" id="KW-0460">Magnesium</keyword>
<keyword evidence="13 17" id="KW-0479">Metal-binding</keyword>
<dbReference type="InterPro" id="IPR008279">
    <property type="entry name" value="PEP-util_enz_mobile_dom"/>
</dbReference>
<dbReference type="SUPFAM" id="SSF51621">
    <property type="entry name" value="Phosphoenolpyruvate/pyruvate domain"/>
    <property type="match status" value="1"/>
</dbReference>
<keyword evidence="9 17" id="KW-0963">Cytoplasm</keyword>
<keyword evidence="12 17" id="KW-0598">Phosphotransferase system</keyword>
<dbReference type="InterPro" id="IPR023151">
    <property type="entry name" value="PEP_util_CS"/>
</dbReference>
<dbReference type="PANTHER" id="PTHR46244">
    <property type="entry name" value="PHOSPHOENOLPYRUVATE-PROTEIN PHOSPHOTRANSFERASE"/>
    <property type="match status" value="1"/>
</dbReference>
<evidence type="ECO:0000256" key="14">
    <source>
        <dbReference type="ARBA" id="ARBA00022777"/>
    </source>
</evidence>
<dbReference type="PROSITE" id="PS00370">
    <property type="entry name" value="PEP_ENZYMES_PHOS_SITE"/>
    <property type="match status" value="1"/>
</dbReference>
<keyword evidence="24" id="KW-0670">Pyruvate</keyword>
<dbReference type="PANTHER" id="PTHR46244:SF3">
    <property type="entry name" value="PHOSPHOENOLPYRUVATE-PROTEIN PHOSPHOTRANSFERASE"/>
    <property type="match status" value="1"/>
</dbReference>
<comment type="catalytic activity">
    <reaction evidence="1 17">
        <text>L-histidyl-[protein] + phosphoenolpyruvate = N(pros)-phospho-L-histidyl-[protein] + pyruvate</text>
        <dbReference type="Rhea" id="RHEA:23880"/>
        <dbReference type="Rhea" id="RHEA-COMP:9745"/>
        <dbReference type="Rhea" id="RHEA-COMP:9746"/>
        <dbReference type="ChEBI" id="CHEBI:15361"/>
        <dbReference type="ChEBI" id="CHEBI:29979"/>
        <dbReference type="ChEBI" id="CHEBI:58702"/>
        <dbReference type="ChEBI" id="CHEBI:64837"/>
        <dbReference type="EC" id="2.7.3.9"/>
    </reaction>
</comment>
<feature type="binding site" evidence="20">
    <location>
        <position position="421"/>
    </location>
    <ligand>
        <name>Mg(2+)</name>
        <dbReference type="ChEBI" id="CHEBI:18420"/>
    </ligand>
</feature>
<reference evidence="25" key="1">
    <citation type="submission" date="2018-02" db="EMBL/GenBank/DDBJ databases">
        <authorList>
            <person name="Hornung B."/>
        </authorList>
    </citation>
    <scope>NUCLEOTIDE SEQUENCE [LARGE SCALE GENOMIC DNA]</scope>
</reference>
<evidence type="ECO:0000256" key="9">
    <source>
        <dbReference type="ARBA" id="ARBA00022490"/>
    </source>
</evidence>
<dbReference type="InterPro" id="IPR050499">
    <property type="entry name" value="PEP-utilizing_PTS_enzyme"/>
</dbReference>
<feature type="binding site" evidence="20">
    <location>
        <position position="445"/>
    </location>
    <ligand>
        <name>Mg(2+)</name>
        <dbReference type="ChEBI" id="CHEBI:18420"/>
    </ligand>
</feature>
<feature type="binding site" evidence="19">
    <location>
        <position position="292"/>
    </location>
    <ligand>
        <name>phosphoenolpyruvate</name>
        <dbReference type="ChEBI" id="CHEBI:58702"/>
    </ligand>
</feature>
<feature type="binding site" evidence="19">
    <location>
        <begin position="444"/>
        <end position="445"/>
    </location>
    <ligand>
        <name>phosphoenolpyruvate</name>
        <dbReference type="ChEBI" id="CHEBI:58702"/>
    </ligand>
</feature>
<keyword evidence="14 17" id="KW-0418">Kinase</keyword>
<dbReference type="EMBL" id="OMOH01000004">
    <property type="protein sequence ID" value="SPF68156.1"/>
    <property type="molecule type" value="Genomic_DNA"/>
</dbReference>
<keyword evidence="25" id="KW-1185">Reference proteome</keyword>
<dbReference type="InterPro" id="IPR036618">
    <property type="entry name" value="PtsI_HPr-bd_sf"/>
</dbReference>
<keyword evidence="11 17" id="KW-0808">Transferase</keyword>
<evidence type="ECO:0000256" key="15">
    <source>
        <dbReference type="ARBA" id="ARBA00022842"/>
    </source>
</evidence>
<comment type="subcellular location">
    <subcellularLocation>
        <location evidence="4 17">Cytoplasm</location>
    </subcellularLocation>
</comment>
<evidence type="ECO:0000256" key="1">
    <source>
        <dbReference type="ARBA" id="ARBA00000683"/>
    </source>
</evidence>
<sequence length="570" mass="58968">MSQPQEYAGIGVGSTAAVGPCVRFAAPPVAPADEPVPSGDEAVAAAGAALAEALQQVSTDLQAAAAEHTGETLGDVLSATAEMADDPALADRAAQIIAEGSGPANAITKAIAEFAAMFTEIGGYMAERVTDLNSVRDRTVARLLGLETPGLQALDEPAVVIAHELTPADTSGLDMSKVIALVTEVGGPTSHTAIIARQLGLPCVVRAFGATQIPEGSLVAVDGASGSVVVNPDEATREAIARRMERYRELSRDTAPGATSDGHRVQLLANIGGVEDARAAADKAVEGVGLFRTEFVFLDAAEEPTVAEQTEIYRDVLKAFAGRKVVVRTLDAGADKPLAYANLVHESNPALGQRAYRLVRSVPHLMEHQLQALAAAIDDCPDTEVWVMAPMISTAGEAADFRRRADEAGLGAKAQIGVMVEVPAVALCADQVLRHVDFVSIGTNDLAQYTMATDRELGALSDLIDRWQPAVLKLVEATARAGVASGTPVGVCGESASDPLMALVLCGLGITSLSMSAPAVPAVRFALRHTSLATCRAMAQAAINSPDAAAAVSAVQELLDPQVREAMSLD</sequence>
<feature type="domain" description="PEP-utilising enzyme C-terminal" evidence="22">
    <location>
        <begin position="254"/>
        <end position="530"/>
    </location>
</feature>
<name>A0A375I027_9ACTN</name>
<keyword evidence="8 17" id="KW-0813">Transport</keyword>
<dbReference type="InterPro" id="IPR015813">
    <property type="entry name" value="Pyrv/PenolPyrv_kinase-like_dom"/>
</dbReference>